<keyword evidence="6 12" id="KW-0727">SH2 domain</keyword>
<evidence type="ECO:0000259" key="18">
    <source>
        <dbReference type="PROSITE" id="PS50011"/>
    </source>
</evidence>
<evidence type="ECO:0000256" key="8">
    <source>
        <dbReference type="ARBA" id="ARBA00051245"/>
    </source>
</evidence>
<evidence type="ECO:0000256" key="10">
    <source>
        <dbReference type="PIRSR" id="PIRSR000615-2"/>
    </source>
</evidence>
<dbReference type="Pfam" id="PF00018">
    <property type="entry name" value="SH3_1"/>
    <property type="match status" value="1"/>
</dbReference>
<name>A0A9P0ATE3_BRAAE</name>
<feature type="binding site" evidence="11">
    <location>
        <position position="375"/>
    </location>
    <ligand>
        <name>Mg(2+)</name>
        <dbReference type="ChEBI" id="CHEBI:18420"/>
    </ligand>
</feature>
<gene>
    <name evidence="19" type="ORF">MELIAE_LOCUS1692</name>
</gene>
<dbReference type="PANTHER" id="PTHR24418">
    <property type="entry name" value="TYROSINE-PROTEIN KINASE"/>
    <property type="match status" value="1"/>
</dbReference>
<dbReference type="SUPFAM" id="SSF50044">
    <property type="entry name" value="SH3-domain"/>
    <property type="match status" value="1"/>
</dbReference>
<dbReference type="GO" id="GO:0002009">
    <property type="term" value="P:morphogenesis of an epithelium"/>
    <property type="evidence" value="ECO:0007669"/>
    <property type="project" value="UniProtKB-ARBA"/>
</dbReference>
<feature type="binding site" evidence="10">
    <location>
        <position position="374"/>
    </location>
    <ligand>
        <name>ATP</name>
        <dbReference type="ChEBI" id="CHEBI:30616"/>
    </ligand>
</feature>
<evidence type="ECO:0000256" key="9">
    <source>
        <dbReference type="PIRSR" id="PIRSR000615-1"/>
    </source>
</evidence>
<comment type="similarity">
    <text evidence="15">Belongs to the protein kinase superfamily. Tyr protein kinase family.</text>
</comment>
<dbReference type="PRINTS" id="PR00109">
    <property type="entry name" value="TYRKINASE"/>
</dbReference>
<dbReference type="PROSITE" id="PS50011">
    <property type="entry name" value="PROTEIN_KINASE_DOM"/>
    <property type="match status" value="1"/>
</dbReference>
<dbReference type="CDD" id="cd00173">
    <property type="entry name" value="SH2"/>
    <property type="match status" value="1"/>
</dbReference>
<feature type="domain" description="SH3" evidence="17">
    <location>
        <begin position="70"/>
        <end position="130"/>
    </location>
</feature>
<evidence type="ECO:0000256" key="5">
    <source>
        <dbReference type="ARBA" id="ARBA00022840"/>
    </source>
</evidence>
<dbReference type="InterPro" id="IPR000980">
    <property type="entry name" value="SH2"/>
</dbReference>
<dbReference type="InterPro" id="IPR036028">
    <property type="entry name" value="SH3-like_dom_sf"/>
</dbReference>
<dbReference type="Pfam" id="PF00017">
    <property type="entry name" value="SH2"/>
    <property type="match status" value="1"/>
</dbReference>
<dbReference type="PRINTS" id="PR00452">
    <property type="entry name" value="SH3DOMAIN"/>
</dbReference>
<evidence type="ECO:0000256" key="15">
    <source>
        <dbReference type="RuleBase" id="RU362096"/>
    </source>
</evidence>
<evidence type="ECO:0000256" key="6">
    <source>
        <dbReference type="ARBA" id="ARBA00022999"/>
    </source>
</evidence>
<feature type="binding site" evidence="11">
    <location>
        <position position="388"/>
    </location>
    <ligand>
        <name>Mg(2+)</name>
        <dbReference type="ChEBI" id="CHEBI:18420"/>
    </ligand>
</feature>
<evidence type="ECO:0000259" key="17">
    <source>
        <dbReference type="PROSITE" id="PS50002"/>
    </source>
</evidence>
<dbReference type="PRINTS" id="PR00401">
    <property type="entry name" value="SH2DOMAIN"/>
</dbReference>
<keyword evidence="20" id="KW-1185">Reference proteome</keyword>
<dbReference type="GO" id="GO:0004715">
    <property type="term" value="F:non-membrane spanning protein tyrosine kinase activity"/>
    <property type="evidence" value="ECO:0007669"/>
    <property type="project" value="UniProtKB-EC"/>
</dbReference>
<evidence type="ECO:0000313" key="20">
    <source>
        <dbReference type="Proteomes" id="UP001154078"/>
    </source>
</evidence>
<dbReference type="InterPro" id="IPR008266">
    <property type="entry name" value="Tyr_kinase_AS"/>
</dbReference>
<evidence type="ECO:0000256" key="7">
    <source>
        <dbReference type="ARBA" id="ARBA00023137"/>
    </source>
</evidence>
<dbReference type="GO" id="GO:0005524">
    <property type="term" value="F:ATP binding"/>
    <property type="evidence" value="ECO:0007669"/>
    <property type="project" value="UniProtKB-UniRule"/>
</dbReference>
<evidence type="ECO:0000256" key="14">
    <source>
        <dbReference type="PROSITE-ProRule" id="PRU10141"/>
    </source>
</evidence>
<dbReference type="Gene3D" id="3.30.200.20">
    <property type="entry name" value="Phosphorylase Kinase, domain 1"/>
    <property type="match status" value="1"/>
</dbReference>
<dbReference type="SUPFAM" id="SSF56112">
    <property type="entry name" value="Protein kinase-like (PK-like)"/>
    <property type="match status" value="1"/>
</dbReference>
<dbReference type="Gene3D" id="2.30.30.40">
    <property type="entry name" value="SH3 Domains"/>
    <property type="match status" value="1"/>
</dbReference>
<proteinExistence type="inferred from homology"/>
<dbReference type="InterPro" id="IPR011009">
    <property type="entry name" value="Kinase-like_dom_sf"/>
</dbReference>
<dbReference type="FunFam" id="1.10.510.10:FF:000554">
    <property type="entry name" value="Predicted protein"/>
    <property type="match status" value="1"/>
</dbReference>
<evidence type="ECO:0000256" key="2">
    <source>
        <dbReference type="ARBA" id="ARBA00022679"/>
    </source>
</evidence>
<feature type="domain" description="Protein kinase" evidence="18">
    <location>
        <begin position="250"/>
        <end position="506"/>
    </location>
</feature>
<feature type="active site" description="Proton acceptor" evidence="9">
    <location>
        <position position="370"/>
    </location>
</feature>
<dbReference type="PROSITE" id="PS50001">
    <property type="entry name" value="SH2"/>
    <property type="match status" value="1"/>
</dbReference>
<protein>
    <recommendedName>
        <fullName evidence="15">Tyrosine-protein kinase</fullName>
        <ecNumber evidence="15">2.7.10.2</ecNumber>
    </recommendedName>
</protein>
<dbReference type="EMBL" id="OV121132">
    <property type="protein sequence ID" value="CAH0547766.1"/>
    <property type="molecule type" value="Genomic_DNA"/>
</dbReference>
<dbReference type="GO" id="GO:0007424">
    <property type="term" value="P:open tracheal system development"/>
    <property type="evidence" value="ECO:0007669"/>
    <property type="project" value="UniProtKB-ARBA"/>
</dbReference>
<evidence type="ECO:0000256" key="13">
    <source>
        <dbReference type="PROSITE-ProRule" id="PRU00192"/>
    </source>
</evidence>
<dbReference type="EC" id="2.7.10.2" evidence="15"/>
<accession>A0A9P0ATE3</accession>
<dbReference type="SUPFAM" id="SSF55550">
    <property type="entry name" value="SH2 domain"/>
    <property type="match status" value="1"/>
</dbReference>
<dbReference type="GO" id="GO:0046872">
    <property type="term" value="F:metal ion binding"/>
    <property type="evidence" value="ECO:0007669"/>
    <property type="project" value="UniProtKB-KW"/>
</dbReference>
<keyword evidence="3 10" id="KW-0547">Nucleotide-binding</keyword>
<dbReference type="SMART" id="SM00219">
    <property type="entry name" value="TyrKc"/>
    <property type="match status" value="1"/>
</dbReference>
<dbReference type="InterPro" id="IPR000719">
    <property type="entry name" value="Prot_kinase_dom"/>
</dbReference>
<dbReference type="CDD" id="cd11845">
    <property type="entry name" value="SH3_Src_like"/>
    <property type="match status" value="1"/>
</dbReference>
<dbReference type="FunFam" id="3.30.200.20:FF:000053">
    <property type="entry name" value="Tyrosine-protein kinase"/>
    <property type="match status" value="1"/>
</dbReference>
<keyword evidence="1 13" id="KW-0728">SH3 domain</keyword>
<keyword evidence="5 10" id="KW-0067">ATP-binding</keyword>
<feature type="domain" description="SH2" evidence="16">
    <location>
        <begin position="136"/>
        <end position="231"/>
    </location>
</feature>
<sequence length="523" mass="60520">MGCCASKDLADLHDLVAEINDVETGKINKQTSTKTSSTHSTASWTNREATKMNEYSQSEVVELDKAKINTSEKIVVAMYEYEARDSHEISFQKGDRMTVLHDTGNWIFACNLKTLEKGFIPGNFVANEEDLASKEWFFDNTTRLQAEALLFSQEPGTFLVRRSENNPYGYSISLKHQDESKIDHVRHFKIKLNGNRKYTITDQEFETLEELIDTLLKTALLKRPCKKIEPTLWVLGYGNKDKWEIPRDEIRIVRELGEGAFGKVFLGKWQDKLKVAVKTMIGESMSTEDFIREAEIMRQSQHENIVAVFGVCTMEKPIYIIQEYMSKGCLQKWLREKKDGGIKLDESILIAVQVAKGMKHLESKLLVHRDLAARNILLNHNNVAKICDFGLARLIPYGFYNLQSNLRFPIKWTAMEALQYGQYTIKSDVWSYGILLMEIFTYGRNPYPGIAPGELLDLLEMGYRMPKPEKYNIPEEIYQKMLECWDVRMERRPTFDHLVDYFDTFSVSSELQYKEQFVSSEKL</sequence>
<evidence type="ECO:0000256" key="11">
    <source>
        <dbReference type="PIRSR" id="PIRSR000615-3"/>
    </source>
</evidence>
<dbReference type="AlphaFoldDB" id="A0A9P0ATE3"/>
<dbReference type="Pfam" id="PF07714">
    <property type="entry name" value="PK_Tyr_Ser-Thr"/>
    <property type="match status" value="1"/>
</dbReference>
<evidence type="ECO:0000256" key="4">
    <source>
        <dbReference type="ARBA" id="ARBA00022777"/>
    </source>
</evidence>
<keyword evidence="11" id="KW-0460">Magnesium</keyword>
<keyword evidence="2 15" id="KW-0808">Transferase</keyword>
<dbReference type="InterPro" id="IPR020635">
    <property type="entry name" value="Tyr_kinase_cat_dom"/>
</dbReference>
<dbReference type="Proteomes" id="UP001154078">
    <property type="component" value="Chromosome 1"/>
</dbReference>
<dbReference type="OrthoDB" id="28230at2759"/>
<dbReference type="InterPro" id="IPR050198">
    <property type="entry name" value="Non-receptor_tyrosine_kinases"/>
</dbReference>
<dbReference type="GO" id="GO:0007435">
    <property type="term" value="P:salivary gland morphogenesis"/>
    <property type="evidence" value="ECO:0007669"/>
    <property type="project" value="UniProtKB-ARBA"/>
</dbReference>
<evidence type="ECO:0000259" key="16">
    <source>
        <dbReference type="PROSITE" id="PS50001"/>
    </source>
</evidence>
<dbReference type="SMART" id="SM00252">
    <property type="entry name" value="SH2"/>
    <property type="match status" value="1"/>
</dbReference>
<organism evidence="19 20">
    <name type="scientific">Brassicogethes aeneus</name>
    <name type="common">Rape pollen beetle</name>
    <name type="synonym">Meligethes aeneus</name>
    <dbReference type="NCBI Taxonomy" id="1431903"/>
    <lineage>
        <taxon>Eukaryota</taxon>
        <taxon>Metazoa</taxon>
        <taxon>Ecdysozoa</taxon>
        <taxon>Arthropoda</taxon>
        <taxon>Hexapoda</taxon>
        <taxon>Insecta</taxon>
        <taxon>Pterygota</taxon>
        <taxon>Neoptera</taxon>
        <taxon>Endopterygota</taxon>
        <taxon>Coleoptera</taxon>
        <taxon>Polyphaga</taxon>
        <taxon>Cucujiformia</taxon>
        <taxon>Nitidulidae</taxon>
        <taxon>Meligethinae</taxon>
        <taxon>Brassicogethes</taxon>
    </lineage>
</organism>
<dbReference type="PROSITE" id="PS00107">
    <property type="entry name" value="PROTEIN_KINASE_ATP"/>
    <property type="match status" value="1"/>
</dbReference>
<dbReference type="SMART" id="SM00326">
    <property type="entry name" value="SH3"/>
    <property type="match status" value="1"/>
</dbReference>
<keyword evidence="7 15" id="KW-0829">Tyrosine-protein kinase</keyword>
<dbReference type="InterPro" id="IPR001452">
    <property type="entry name" value="SH3_domain"/>
</dbReference>
<dbReference type="PROSITE" id="PS50002">
    <property type="entry name" value="SH3"/>
    <property type="match status" value="1"/>
</dbReference>
<keyword evidence="11" id="KW-0479">Metal-binding</keyword>
<dbReference type="Gene3D" id="1.10.510.10">
    <property type="entry name" value="Transferase(Phosphotransferase) domain 1"/>
    <property type="match status" value="1"/>
</dbReference>
<reference evidence="19" key="1">
    <citation type="submission" date="2021-12" db="EMBL/GenBank/DDBJ databases">
        <authorList>
            <person name="King R."/>
        </authorList>
    </citation>
    <scope>NUCLEOTIDE SEQUENCE</scope>
</reference>
<evidence type="ECO:0000256" key="3">
    <source>
        <dbReference type="ARBA" id="ARBA00022741"/>
    </source>
</evidence>
<dbReference type="GO" id="GO:0048468">
    <property type="term" value="P:cell development"/>
    <property type="evidence" value="ECO:0007669"/>
    <property type="project" value="UniProtKB-ARBA"/>
</dbReference>
<dbReference type="InterPro" id="IPR036860">
    <property type="entry name" value="SH2_dom_sf"/>
</dbReference>
<evidence type="ECO:0000256" key="1">
    <source>
        <dbReference type="ARBA" id="ARBA00022443"/>
    </source>
</evidence>
<dbReference type="InterPro" id="IPR001245">
    <property type="entry name" value="Ser-Thr/Tyr_kinase_cat_dom"/>
</dbReference>
<dbReference type="InterPro" id="IPR017441">
    <property type="entry name" value="Protein_kinase_ATP_BS"/>
</dbReference>
<dbReference type="Gene3D" id="3.30.505.10">
    <property type="entry name" value="SH2 domain"/>
    <property type="match status" value="1"/>
</dbReference>
<evidence type="ECO:0000256" key="12">
    <source>
        <dbReference type="PROSITE-ProRule" id="PRU00191"/>
    </source>
</evidence>
<feature type="binding site" evidence="14">
    <location>
        <position position="278"/>
    </location>
    <ligand>
        <name>ATP</name>
        <dbReference type="ChEBI" id="CHEBI:30616"/>
    </ligand>
</feature>
<evidence type="ECO:0000313" key="19">
    <source>
        <dbReference type="EMBL" id="CAH0547766.1"/>
    </source>
</evidence>
<dbReference type="PROSITE" id="PS00109">
    <property type="entry name" value="PROTEIN_KINASE_TYR"/>
    <property type="match status" value="1"/>
</dbReference>
<comment type="catalytic activity">
    <reaction evidence="8 15">
        <text>L-tyrosyl-[protein] + ATP = O-phospho-L-tyrosyl-[protein] + ADP + H(+)</text>
        <dbReference type="Rhea" id="RHEA:10596"/>
        <dbReference type="Rhea" id="RHEA-COMP:10136"/>
        <dbReference type="Rhea" id="RHEA-COMP:20101"/>
        <dbReference type="ChEBI" id="CHEBI:15378"/>
        <dbReference type="ChEBI" id="CHEBI:30616"/>
        <dbReference type="ChEBI" id="CHEBI:46858"/>
        <dbReference type="ChEBI" id="CHEBI:61978"/>
        <dbReference type="ChEBI" id="CHEBI:456216"/>
        <dbReference type="EC" id="2.7.10.2"/>
    </reaction>
</comment>
<dbReference type="GO" id="GO:0030036">
    <property type="term" value="P:actin cytoskeleton organization"/>
    <property type="evidence" value="ECO:0007669"/>
    <property type="project" value="UniProtKB-ARBA"/>
</dbReference>
<keyword evidence="4 15" id="KW-0418">Kinase</keyword>